<evidence type="ECO:0000256" key="2">
    <source>
        <dbReference type="ARBA" id="ARBA00022692"/>
    </source>
</evidence>
<dbReference type="InterPro" id="IPR044839">
    <property type="entry name" value="NDR1-like"/>
</dbReference>
<reference evidence="8 9" key="1">
    <citation type="submission" date="2024-04" db="EMBL/GenBank/DDBJ databases">
        <title>The reference genome of an endangered Asteraceae, Deinandra increscens subsp. villosa, native to the Central Coast of California.</title>
        <authorList>
            <person name="Guilliams M."/>
            <person name="Hasenstab-Lehman K."/>
            <person name="Meyer R."/>
            <person name="Mcevoy S."/>
        </authorList>
    </citation>
    <scope>NUCLEOTIDE SEQUENCE [LARGE SCALE GENOMIC DNA]</scope>
    <source>
        <tissue evidence="8">Leaf</tissue>
    </source>
</reference>
<dbReference type="PANTHER" id="PTHR31234:SF2">
    <property type="entry name" value="OS05G0199100 PROTEIN"/>
    <property type="match status" value="1"/>
</dbReference>
<gene>
    <name evidence="8" type="ORF">SSX86_021223</name>
</gene>
<sequence>MADKIHPSSKQSAAGNTNPNFPANKSQLYNSTRPVYLPLPRRNRRSCCRSCCLWTTFLLLLLILIAAVSGGVFYLIYRPHRLSFAVSSLQVSQFNLTSSNQLNTKFNFTVTCRNPNKKIAFYFDSVSVAIDSDGVDVGDGSIPAFVLPKKNTTTLRAVVATSGRIVDGNGDLKSDLKNNRSLPITIRLDTKVKVKIGSLKTKKVPVRVVCKGIKVTAPTGKAATTAKTSDVKCKLDLRVKIWKWRI</sequence>
<comment type="caution">
    <text evidence="8">The sequence shown here is derived from an EMBL/GenBank/DDBJ whole genome shotgun (WGS) entry which is preliminary data.</text>
</comment>
<organism evidence="8 9">
    <name type="scientific">Deinandra increscens subsp. villosa</name>
    <dbReference type="NCBI Taxonomy" id="3103831"/>
    <lineage>
        <taxon>Eukaryota</taxon>
        <taxon>Viridiplantae</taxon>
        <taxon>Streptophyta</taxon>
        <taxon>Embryophyta</taxon>
        <taxon>Tracheophyta</taxon>
        <taxon>Spermatophyta</taxon>
        <taxon>Magnoliopsida</taxon>
        <taxon>eudicotyledons</taxon>
        <taxon>Gunneridae</taxon>
        <taxon>Pentapetalae</taxon>
        <taxon>asterids</taxon>
        <taxon>campanulids</taxon>
        <taxon>Asterales</taxon>
        <taxon>Asteraceae</taxon>
        <taxon>Asteroideae</taxon>
        <taxon>Heliantheae alliance</taxon>
        <taxon>Madieae</taxon>
        <taxon>Madiinae</taxon>
        <taxon>Deinandra</taxon>
    </lineage>
</organism>
<feature type="compositionally biased region" description="Polar residues" evidence="5">
    <location>
        <begin position="8"/>
        <end position="27"/>
    </location>
</feature>
<feature type="transmembrane region" description="Helical" evidence="6">
    <location>
        <begin position="51"/>
        <end position="77"/>
    </location>
</feature>
<accession>A0AAP0CWF9</accession>
<evidence type="ECO:0000256" key="4">
    <source>
        <dbReference type="ARBA" id="ARBA00023136"/>
    </source>
</evidence>
<dbReference type="PANTHER" id="PTHR31234">
    <property type="entry name" value="LATE EMBRYOGENESIS ABUNDANT (LEA) HYDROXYPROLINE-RICH GLYCOPROTEIN FAMILY"/>
    <property type="match status" value="1"/>
</dbReference>
<feature type="domain" description="Late embryogenesis abundant protein LEA-2 subgroup" evidence="7">
    <location>
        <begin position="109"/>
        <end position="210"/>
    </location>
</feature>
<comment type="subcellular location">
    <subcellularLocation>
        <location evidence="1">Membrane</location>
        <topology evidence="1">Single-pass membrane protein</topology>
    </subcellularLocation>
</comment>
<keyword evidence="2 6" id="KW-0812">Transmembrane</keyword>
<evidence type="ECO:0000256" key="6">
    <source>
        <dbReference type="SAM" id="Phobius"/>
    </source>
</evidence>
<keyword evidence="9" id="KW-1185">Reference proteome</keyword>
<keyword evidence="3 6" id="KW-1133">Transmembrane helix</keyword>
<proteinExistence type="predicted"/>
<dbReference type="SUPFAM" id="SSF117070">
    <property type="entry name" value="LEA14-like"/>
    <property type="match status" value="1"/>
</dbReference>
<protein>
    <recommendedName>
        <fullName evidence="7">Late embryogenesis abundant protein LEA-2 subgroup domain-containing protein</fullName>
    </recommendedName>
</protein>
<dbReference type="InterPro" id="IPR004864">
    <property type="entry name" value="LEA_2"/>
</dbReference>
<evidence type="ECO:0000256" key="1">
    <source>
        <dbReference type="ARBA" id="ARBA00004167"/>
    </source>
</evidence>
<dbReference type="Pfam" id="PF03168">
    <property type="entry name" value="LEA_2"/>
    <property type="match status" value="1"/>
</dbReference>
<name>A0AAP0CWF9_9ASTR</name>
<dbReference type="AlphaFoldDB" id="A0AAP0CWF9"/>
<keyword evidence="4 6" id="KW-0472">Membrane</keyword>
<evidence type="ECO:0000313" key="9">
    <source>
        <dbReference type="Proteomes" id="UP001408789"/>
    </source>
</evidence>
<dbReference type="Gene3D" id="2.60.40.1820">
    <property type="match status" value="1"/>
</dbReference>
<evidence type="ECO:0000256" key="3">
    <source>
        <dbReference type="ARBA" id="ARBA00022989"/>
    </source>
</evidence>
<dbReference type="EMBL" id="JBCNJP010000020">
    <property type="protein sequence ID" value="KAK9060519.1"/>
    <property type="molecule type" value="Genomic_DNA"/>
</dbReference>
<dbReference type="GO" id="GO:0005886">
    <property type="term" value="C:plasma membrane"/>
    <property type="evidence" value="ECO:0007669"/>
    <property type="project" value="TreeGrafter"/>
</dbReference>
<evidence type="ECO:0000259" key="7">
    <source>
        <dbReference type="Pfam" id="PF03168"/>
    </source>
</evidence>
<dbReference type="GO" id="GO:0098542">
    <property type="term" value="P:defense response to other organism"/>
    <property type="evidence" value="ECO:0007669"/>
    <property type="project" value="InterPro"/>
</dbReference>
<evidence type="ECO:0000256" key="5">
    <source>
        <dbReference type="SAM" id="MobiDB-lite"/>
    </source>
</evidence>
<dbReference type="Proteomes" id="UP001408789">
    <property type="component" value="Unassembled WGS sequence"/>
</dbReference>
<evidence type="ECO:0000313" key="8">
    <source>
        <dbReference type="EMBL" id="KAK9060519.1"/>
    </source>
</evidence>
<feature type="region of interest" description="Disordered" evidence="5">
    <location>
        <begin position="1"/>
        <end position="27"/>
    </location>
</feature>